<sequence>MCQTADADSPVVSWECDIVAFLREQLLLSGGGLNLMASWLQLESTALVAEVTPGGVDSVSSLSLQSQQSVALS</sequence>
<accession>A0AA88LAF6</accession>
<dbReference type="EMBL" id="JAVRJZ010000004">
    <property type="protein sequence ID" value="KAK2723192.1"/>
    <property type="molecule type" value="Genomic_DNA"/>
</dbReference>
<gene>
    <name evidence="1" type="ORF">QYM36_001758</name>
</gene>
<name>A0AA88LAF6_ARTSF</name>
<keyword evidence="2" id="KW-1185">Reference proteome</keyword>
<dbReference type="AlphaFoldDB" id="A0AA88LAF6"/>
<evidence type="ECO:0000313" key="1">
    <source>
        <dbReference type="EMBL" id="KAK2723192.1"/>
    </source>
</evidence>
<organism evidence="1 2">
    <name type="scientific">Artemia franciscana</name>
    <name type="common">Brine shrimp</name>
    <name type="synonym">Artemia sanfranciscana</name>
    <dbReference type="NCBI Taxonomy" id="6661"/>
    <lineage>
        <taxon>Eukaryota</taxon>
        <taxon>Metazoa</taxon>
        <taxon>Ecdysozoa</taxon>
        <taxon>Arthropoda</taxon>
        <taxon>Crustacea</taxon>
        <taxon>Branchiopoda</taxon>
        <taxon>Anostraca</taxon>
        <taxon>Artemiidae</taxon>
        <taxon>Artemia</taxon>
    </lineage>
</organism>
<comment type="caution">
    <text evidence="1">The sequence shown here is derived from an EMBL/GenBank/DDBJ whole genome shotgun (WGS) entry which is preliminary data.</text>
</comment>
<evidence type="ECO:0000313" key="2">
    <source>
        <dbReference type="Proteomes" id="UP001187531"/>
    </source>
</evidence>
<reference evidence="1" key="1">
    <citation type="submission" date="2023-07" db="EMBL/GenBank/DDBJ databases">
        <title>Chromosome-level genome assembly of Artemia franciscana.</title>
        <authorList>
            <person name="Jo E."/>
        </authorList>
    </citation>
    <scope>NUCLEOTIDE SEQUENCE</scope>
    <source>
        <tissue evidence="1">Whole body</tissue>
    </source>
</reference>
<dbReference type="Proteomes" id="UP001187531">
    <property type="component" value="Unassembled WGS sequence"/>
</dbReference>
<proteinExistence type="predicted"/>
<protein>
    <submittedName>
        <fullName evidence="1">Uncharacterized protein</fullName>
    </submittedName>
</protein>